<keyword evidence="3" id="KW-1185">Reference proteome</keyword>
<sequence>MPSLVDEVGAARASLMGSKTWLNTDISSVADCEPMVSMADVRGPREREMEQLSAQMAELEELHAMQKEWALKEELRRLQQSQQCGSGEVDMELDSVQTALPAWWRQCCAKEGVEAERAAMDFLATWLPDEENSENGEGLKDRGERIERRIIALKSARMSAEEKVKQAARRTETVGSEEEEPEVLQERPGGPSCSELCNVP</sequence>
<dbReference type="Proteomes" id="UP000050761">
    <property type="component" value="Unassembled WGS sequence"/>
</dbReference>
<evidence type="ECO:0000313" key="2">
    <source>
        <dbReference type="EMBL" id="VDO18311.1"/>
    </source>
</evidence>
<reference evidence="2 3" key="1">
    <citation type="submission" date="2018-11" db="EMBL/GenBank/DDBJ databases">
        <authorList>
            <consortium name="Pathogen Informatics"/>
        </authorList>
    </citation>
    <scope>NUCLEOTIDE SEQUENCE [LARGE SCALE GENOMIC DNA]</scope>
</reference>
<feature type="compositionally biased region" description="Basic and acidic residues" evidence="1">
    <location>
        <begin position="161"/>
        <end position="172"/>
    </location>
</feature>
<accession>A0A183F1U6</accession>
<evidence type="ECO:0000256" key="1">
    <source>
        <dbReference type="SAM" id="MobiDB-lite"/>
    </source>
</evidence>
<feature type="region of interest" description="Disordered" evidence="1">
    <location>
        <begin position="161"/>
        <end position="200"/>
    </location>
</feature>
<evidence type="ECO:0000313" key="4">
    <source>
        <dbReference type="WBParaSite" id="HPBE_0000003901-mRNA-1"/>
    </source>
</evidence>
<accession>A0A3P7TBT4</accession>
<name>A0A183F1U6_HELPZ</name>
<dbReference type="EMBL" id="UZAH01000020">
    <property type="protein sequence ID" value="VDO18311.1"/>
    <property type="molecule type" value="Genomic_DNA"/>
</dbReference>
<evidence type="ECO:0000313" key="3">
    <source>
        <dbReference type="Proteomes" id="UP000050761"/>
    </source>
</evidence>
<organism evidence="3 4">
    <name type="scientific">Heligmosomoides polygyrus</name>
    <name type="common">Parasitic roundworm</name>
    <dbReference type="NCBI Taxonomy" id="6339"/>
    <lineage>
        <taxon>Eukaryota</taxon>
        <taxon>Metazoa</taxon>
        <taxon>Ecdysozoa</taxon>
        <taxon>Nematoda</taxon>
        <taxon>Chromadorea</taxon>
        <taxon>Rhabditida</taxon>
        <taxon>Rhabditina</taxon>
        <taxon>Rhabditomorpha</taxon>
        <taxon>Strongyloidea</taxon>
        <taxon>Heligmosomidae</taxon>
        <taxon>Heligmosomoides</taxon>
    </lineage>
</organism>
<proteinExistence type="predicted"/>
<reference evidence="4" key="2">
    <citation type="submission" date="2019-09" db="UniProtKB">
        <authorList>
            <consortium name="WormBaseParasite"/>
        </authorList>
    </citation>
    <scope>IDENTIFICATION</scope>
</reference>
<dbReference type="AlphaFoldDB" id="A0A183F1U6"/>
<dbReference type="WBParaSite" id="HPBE_0000003901-mRNA-1">
    <property type="protein sequence ID" value="HPBE_0000003901-mRNA-1"/>
    <property type="gene ID" value="HPBE_0000003901"/>
</dbReference>
<gene>
    <name evidence="2" type="ORF">HPBE_LOCUS40</name>
</gene>
<protein>
    <submittedName>
        <fullName evidence="4">BMERB domain-containing protein</fullName>
    </submittedName>
</protein>